<organism evidence="1 2">
    <name type="scientific">Trichuris suis</name>
    <name type="common">pig whipworm</name>
    <dbReference type="NCBI Taxonomy" id="68888"/>
    <lineage>
        <taxon>Eukaryota</taxon>
        <taxon>Metazoa</taxon>
        <taxon>Ecdysozoa</taxon>
        <taxon>Nematoda</taxon>
        <taxon>Enoplea</taxon>
        <taxon>Dorylaimia</taxon>
        <taxon>Trichinellida</taxon>
        <taxon>Trichuridae</taxon>
        <taxon>Trichuris</taxon>
    </lineage>
</organism>
<reference evidence="1 2" key="1">
    <citation type="journal article" date="2014" name="Nat. Genet.">
        <title>Genome and transcriptome of the porcine whipworm Trichuris suis.</title>
        <authorList>
            <person name="Jex A.R."/>
            <person name="Nejsum P."/>
            <person name="Schwarz E.M."/>
            <person name="Hu L."/>
            <person name="Young N.D."/>
            <person name="Hall R.S."/>
            <person name="Korhonen P.K."/>
            <person name="Liao S."/>
            <person name="Thamsborg S."/>
            <person name="Xia J."/>
            <person name="Xu P."/>
            <person name="Wang S."/>
            <person name="Scheerlinck J.P."/>
            <person name="Hofmann A."/>
            <person name="Sternberg P.W."/>
            <person name="Wang J."/>
            <person name="Gasser R.B."/>
        </authorList>
    </citation>
    <scope>NUCLEOTIDE SEQUENCE [LARGE SCALE GENOMIC DNA]</scope>
    <source>
        <strain evidence="1">DCEP-RM93M</strain>
    </source>
</reference>
<evidence type="ECO:0000313" key="2">
    <source>
        <dbReference type="Proteomes" id="UP000030764"/>
    </source>
</evidence>
<protein>
    <submittedName>
        <fullName evidence="1">Uncharacterized protein</fullName>
    </submittedName>
</protein>
<name>A0A085LIE1_9BILA</name>
<dbReference type="Proteomes" id="UP000030764">
    <property type="component" value="Unassembled WGS sequence"/>
</dbReference>
<dbReference type="AlphaFoldDB" id="A0A085LIE1"/>
<proteinExistence type="predicted"/>
<sequence length="69" mass="7339">LNLAYLKPADVQEVFRSYLPNDLDLKEWLSTTASASPSASSSVSVGEAISNRERIVSNGCPNILVVASS</sequence>
<keyword evidence="2" id="KW-1185">Reference proteome</keyword>
<evidence type="ECO:0000313" key="1">
    <source>
        <dbReference type="EMBL" id="KFD44737.1"/>
    </source>
</evidence>
<dbReference type="EMBL" id="KL365001">
    <property type="protein sequence ID" value="KFD44737.1"/>
    <property type="molecule type" value="Genomic_DNA"/>
</dbReference>
<gene>
    <name evidence="1" type="ORF">M513_14386</name>
</gene>
<accession>A0A085LIE1</accession>
<feature type="non-terminal residue" evidence="1">
    <location>
        <position position="1"/>
    </location>
</feature>